<evidence type="ECO:0000313" key="3">
    <source>
        <dbReference type="EMBL" id="VDP44224.1"/>
    </source>
</evidence>
<dbReference type="GO" id="GO:0015012">
    <property type="term" value="P:heparan sulfate proteoglycan biosynthetic process"/>
    <property type="evidence" value="ECO:0007669"/>
    <property type="project" value="UniProtKB-ARBA"/>
</dbReference>
<dbReference type="GO" id="GO:0005794">
    <property type="term" value="C:Golgi apparatus"/>
    <property type="evidence" value="ECO:0007669"/>
    <property type="project" value="TreeGrafter"/>
</dbReference>
<dbReference type="InterPro" id="IPR004263">
    <property type="entry name" value="Exostosin"/>
</dbReference>
<dbReference type="Pfam" id="PF03016">
    <property type="entry name" value="Exostosin_GT47"/>
    <property type="match status" value="1"/>
</dbReference>
<dbReference type="GO" id="GO:0008375">
    <property type="term" value="F:acetylglucosaminyltransferase activity"/>
    <property type="evidence" value="ECO:0007669"/>
    <property type="project" value="TreeGrafter"/>
</dbReference>
<accession>A0A183N314</accession>
<dbReference type="InterPro" id="IPR040911">
    <property type="entry name" value="Exostosin_GT47"/>
</dbReference>
<gene>
    <name evidence="3" type="ORF">SMRZ_LOCUS22689</name>
</gene>
<name>A0A183N314_9TREM</name>
<sequence length="273" mass="32131">MSTWQRWVFLFTLSALLASFLANTIFFCLFNLYNQDIYVRNSIKKVSVHAENVLPEDQWLEFLYKKTHVKFSHGISIKEACRMDNCFDYTLCQSEFKVYVYPLSPKQANLSLTYQKILTALHNSKLLTSDPYEACIFIPSLDTLDRDRLSPHFGQYIAHELVNLPFWNSLPRRDLDQYAGRNHLIFNLHAGTWPYYHEDEYRLWLGQAMLAKASFSTKYFRPKFDISLPLIHSQHPLQSGSSQLDQLVSSEHLRGRLDLPYLLSFKVVFFFYL</sequence>
<dbReference type="GO" id="GO:0015020">
    <property type="term" value="F:glucuronosyltransferase activity"/>
    <property type="evidence" value="ECO:0007669"/>
    <property type="project" value="TreeGrafter"/>
</dbReference>
<protein>
    <recommendedName>
        <fullName evidence="2">Exostosin GT47 domain-containing protein</fullName>
    </recommendedName>
</protein>
<reference evidence="3 4" key="1">
    <citation type="submission" date="2018-11" db="EMBL/GenBank/DDBJ databases">
        <authorList>
            <consortium name="Pathogen Informatics"/>
        </authorList>
    </citation>
    <scope>NUCLEOTIDE SEQUENCE [LARGE SCALE GENOMIC DNA]</scope>
    <source>
        <strain evidence="3 4">Zambia</strain>
    </source>
</reference>
<evidence type="ECO:0000256" key="1">
    <source>
        <dbReference type="ARBA" id="ARBA00010271"/>
    </source>
</evidence>
<evidence type="ECO:0000259" key="2">
    <source>
        <dbReference type="Pfam" id="PF03016"/>
    </source>
</evidence>
<feature type="domain" description="Exostosin GT47" evidence="2">
    <location>
        <begin position="93"/>
        <end position="243"/>
    </location>
</feature>
<keyword evidence="4" id="KW-1185">Reference proteome</keyword>
<dbReference type="STRING" id="48269.A0A183N314"/>
<organism evidence="3 4">
    <name type="scientific">Schistosoma margrebowiei</name>
    <dbReference type="NCBI Taxonomy" id="48269"/>
    <lineage>
        <taxon>Eukaryota</taxon>
        <taxon>Metazoa</taxon>
        <taxon>Spiralia</taxon>
        <taxon>Lophotrochozoa</taxon>
        <taxon>Platyhelminthes</taxon>
        <taxon>Trematoda</taxon>
        <taxon>Digenea</taxon>
        <taxon>Strigeidida</taxon>
        <taxon>Schistosomatoidea</taxon>
        <taxon>Schistosomatidae</taxon>
        <taxon>Schistosoma</taxon>
    </lineage>
</organism>
<dbReference type="PANTHER" id="PTHR11062">
    <property type="entry name" value="EXOSTOSIN HEPARAN SULFATE GLYCOSYLTRANSFERASE -RELATED"/>
    <property type="match status" value="1"/>
</dbReference>
<dbReference type="PANTHER" id="PTHR11062:SF129">
    <property type="entry name" value="EXOSTOSIN-1"/>
    <property type="match status" value="1"/>
</dbReference>
<dbReference type="AlphaFoldDB" id="A0A183N314"/>
<dbReference type="EMBL" id="UZAI01019293">
    <property type="protein sequence ID" value="VDP44224.1"/>
    <property type="molecule type" value="Genomic_DNA"/>
</dbReference>
<evidence type="ECO:0000313" key="4">
    <source>
        <dbReference type="Proteomes" id="UP000277204"/>
    </source>
</evidence>
<dbReference type="Proteomes" id="UP000277204">
    <property type="component" value="Unassembled WGS sequence"/>
</dbReference>
<proteinExistence type="inferred from homology"/>
<comment type="similarity">
    <text evidence="1">Belongs to the glycosyltransferase 47 family.</text>
</comment>